<dbReference type="PANTHER" id="PTHR46328">
    <property type="entry name" value="FAR-RED IMPAIRED RESPONSIVE (FAR1) FAMILY PROTEIN-RELATED"/>
    <property type="match status" value="1"/>
</dbReference>
<keyword evidence="1" id="KW-0175">Coiled coil</keyword>
<dbReference type="InterPro" id="IPR004330">
    <property type="entry name" value="FAR1_DNA_bnd_dom"/>
</dbReference>
<dbReference type="EMBL" id="QGKX02000996">
    <property type="protein sequence ID" value="KAF3553525.1"/>
    <property type="molecule type" value="Genomic_DNA"/>
</dbReference>
<dbReference type="Pfam" id="PF03101">
    <property type="entry name" value="FAR1"/>
    <property type="match status" value="1"/>
</dbReference>
<dbReference type="Proteomes" id="UP000712600">
    <property type="component" value="Unassembled WGS sequence"/>
</dbReference>
<feature type="coiled-coil region" evidence="1">
    <location>
        <begin position="36"/>
        <end position="63"/>
    </location>
</feature>
<proteinExistence type="predicted"/>
<evidence type="ECO:0000313" key="4">
    <source>
        <dbReference type="Proteomes" id="UP000712600"/>
    </source>
</evidence>
<dbReference type="PANTHER" id="PTHR46328:SF17">
    <property type="entry name" value="FAR-RED IMPAIRED RESPONSIVE (FAR1) FAMILY PROTEIN"/>
    <property type="match status" value="1"/>
</dbReference>
<evidence type="ECO:0000313" key="3">
    <source>
        <dbReference type="EMBL" id="KAF3553525.1"/>
    </source>
</evidence>
<dbReference type="AlphaFoldDB" id="A0A8S9QWD5"/>
<feature type="domain" description="FAR1" evidence="2">
    <location>
        <begin position="1"/>
        <end position="26"/>
    </location>
</feature>
<sequence>MVHVKYDRSGKWVVTKFVKEHNHPLVVEPRQARQTLDEKDKRIQELTIELRNKKRLCAAYKEQLDAFAKIVEEYSNRMSKRVESVVENLKEFEHIEQ</sequence>
<reference evidence="3" key="1">
    <citation type="submission" date="2019-12" db="EMBL/GenBank/DDBJ databases">
        <title>Genome sequencing and annotation of Brassica cretica.</title>
        <authorList>
            <person name="Studholme D.J."/>
            <person name="Sarris P."/>
        </authorList>
    </citation>
    <scope>NUCLEOTIDE SEQUENCE</scope>
    <source>
        <strain evidence="3">PFS-109/04</strain>
        <tissue evidence="3">Leaf</tissue>
    </source>
</reference>
<name>A0A8S9QWD5_BRACR</name>
<comment type="caution">
    <text evidence="3">The sequence shown here is derived from an EMBL/GenBank/DDBJ whole genome shotgun (WGS) entry which is preliminary data.</text>
</comment>
<evidence type="ECO:0000256" key="1">
    <source>
        <dbReference type="SAM" id="Coils"/>
    </source>
</evidence>
<gene>
    <name evidence="3" type="ORF">F2Q69_00017933</name>
</gene>
<accession>A0A8S9QWD5</accession>
<protein>
    <recommendedName>
        <fullName evidence="2">FAR1 domain-containing protein</fullName>
    </recommendedName>
</protein>
<organism evidence="3 4">
    <name type="scientific">Brassica cretica</name>
    <name type="common">Mustard</name>
    <dbReference type="NCBI Taxonomy" id="69181"/>
    <lineage>
        <taxon>Eukaryota</taxon>
        <taxon>Viridiplantae</taxon>
        <taxon>Streptophyta</taxon>
        <taxon>Embryophyta</taxon>
        <taxon>Tracheophyta</taxon>
        <taxon>Spermatophyta</taxon>
        <taxon>Magnoliopsida</taxon>
        <taxon>eudicotyledons</taxon>
        <taxon>Gunneridae</taxon>
        <taxon>Pentapetalae</taxon>
        <taxon>rosids</taxon>
        <taxon>malvids</taxon>
        <taxon>Brassicales</taxon>
        <taxon>Brassicaceae</taxon>
        <taxon>Brassiceae</taxon>
        <taxon>Brassica</taxon>
    </lineage>
</organism>
<evidence type="ECO:0000259" key="2">
    <source>
        <dbReference type="Pfam" id="PF03101"/>
    </source>
</evidence>